<feature type="coiled-coil region" evidence="1">
    <location>
        <begin position="71"/>
        <end position="105"/>
    </location>
</feature>
<dbReference type="Proteomes" id="UP000472269">
    <property type="component" value="Unplaced"/>
</dbReference>
<organism evidence="2 3">
    <name type="scientific">Athene cunicularia</name>
    <name type="common">Burrowing owl</name>
    <name type="synonym">Speotyto cunicularia</name>
    <dbReference type="NCBI Taxonomy" id="194338"/>
    <lineage>
        <taxon>Eukaryota</taxon>
        <taxon>Metazoa</taxon>
        <taxon>Chordata</taxon>
        <taxon>Craniata</taxon>
        <taxon>Vertebrata</taxon>
        <taxon>Euteleostomi</taxon>
        <taxon>Archelosauria</taxon>
        <taxon>Archosauria</taxon>
        <taxon>Dinosauria</taxon>
        <taxon>Saurischia</taxon>
        <taxon>Theropoda</taxon>
        <taxon>Coelurosauria</taxon>
        <taxon>Aves</taxon>
        <taxon>Neognathae</taxon>
        <taxon>Neoaves</taxon>
        <taxon>Telluraves</taxon>
        <taxon>Strigiformes</taxon>
        <taxon>Strigidae</taxon>
        <taxon>Athene</taxon>
    </lineage>
</organism>
<reference evidence="2" key="1">
    <citation type="submission" date="2025-08" db="UniProtKB">
        <authorList>
            <consortium name="Ensembl"/>
        </authorList>
    </citation>
    <scope>IDENTIFICATION</scope>
</reference>
<feature type="coiled-coil region" evidence="1">
    <location>
        <begin position="19"/>
        <end position="46"/>
    </location>
</feature>
<keyword evidence="3" id="KW-1185">Reference proteome</keyword>
<evidence type="ECO:0000313" key="3">
    <source>
        <dbReference type="Proteomes" id="UP000472269"/>
    </source>
</evidence>
<reference evidence="2" key="2">
    <citation type="submission" date="2025-09" db="UniProtKB">
        <authorList>
            <consortium name="Ensembl"/>
        </authorList>
    </citation>
    <scope>IDENTIFICATION</scope>
</reference>
<evidence type="ECO:0000256" key="1">
    <source>
        <dbReference type="SAM" id="Coils"/>
    </source>
</evidence>
<protein>
    <submittedName>
        <fullName evidence="2">Centrosomal protein 112</fullName>
    </submittedName>
</protein>
<dbReference type="Ensembl" id="ENSACUT00000007546.1">
    <property type="protein sequence ID" value="ENSACUP00000007060.1"/>
    <property type="gene ID" value="ENSACUG00000004841.1"/>
</dbReference>
<sequence>MVRWPQTCQILSGTEDLWRWALQDEVESYRIQARAAEKKLQLRELETHEQMTHIRQEYETALKGLMPASLRQELEDTISSLKSQVNILQKRVSVLQEELDAYHARR</sequence>
<name>A0A663M4I8_ATHCN</name>
<dbReference type="PANTHER" id="PTHR18871:SF2">
    <property type="entry name" value="CENTROSOMAL PROTEIN OF 112 KDA"/>
    <property type="match status" value="1"/>
</dbReference>
<proteinExistence type="predicted"/>
<dbReference type="InterPro" id="IPR055310">
    <property type="entry name" value="CEP112"/>
</dbReference>
<dbReference type="AlphaFoldDB" id="A0A663M4I8"/>
<dbReference type="PANTHER" id="PTHR18871">
    <property type="entry name" value="CENTROSOMAL PROTEIN OF 112 KDA"/>
    <property type="match status" value="1"/>
</dbReference>
<gene>
    <name evidence="2" type="primary">CEP112</name>
</gene>
<evidence type="ECO:0000313" key="2">
    <source>
        <dbReference type="Ensembl" id="ENSACUP00000007060.1"/>
    </source>
</evidence>
<accession>A0A663M4I8</accession>
<keyword evidence="1" id="KW-0175">Coiled coil</keyword>